<accession>A0AA38FVI0</accession>
<feature type="transmembrane region" description="Helical" evidence="1">
    <location>
        <begin position="12"/>
        <end position="30"/>
    </location>
</feature>
<organism evidence="2 3">
    <name type="scientific">Taxus chinensis</name>
    <name type="common">Chinese yew</name>
    <name type="synonym">Taxus wallichiana var. chinensis</name>
    <dbReference type="NCBI Taxonomy" id="29808"/>
    <lineage>
        <taxon>Eukaryota</taxon>
        <taxon>Viridiplantae</taxon>
        <taxon>Streptophyta</taxon>
        <taxon>Embryophyta</taxon>
        <taxon>Tracheophyta</taxon>
        <taxon>Spermatophyta</taxon>
        <taxon>Pinopsida</taxon>
        <taxon>Pinidae</taxon>
        <taxon>Conifers II</taxon>
        <taxon>Cupressales</taxon>
        <taxon>Taxaceae</taxon>
        <taxon>Taxus</taxon>
    </lineage>
</organism>
<dbReference type="Proteomes" id="UP000824469">
    <property type="component" value="Unassembled WGS sequence"/>
</dbReference>
<dbReference type="EMBL" id="JAHRHJ020000006">
    <property type="protein sequence ID" value="KAH9311262.1"/>
    <property type="molecule type" value="Genomic_DNA"/>
</dbReference>
<evidence type="ECO:0000313" key="2">
    <source>
        <dbReference type="EMBL" id="KAH9311262.1"/>
    </source>
</evidence>
<protein>
    <submittedName>
        <fullName evidence="2">Uncharacterized protein</fullName>
    </submittedName>
</protein>
<evidence type="ECO:0000256" key="1">
    <source>
        <dbReference type="SAM" id="Phobius"/>
    </source>
</evidence>
<keyword evidence="1" id="KW-1133">Transmembrane helix</keyword>
<proteinExistence type="predicted"/>
<keyword evidence="1" id="KW-0472">Membrane</keyword>
<sequence>YRPARGGGDRFSLAWSNVTLSCLLGGKIFLMAQGIYSANMLSNSFGEFSLHLDHVKLEQAGDRRGAKANLHSYSILMVLQALTIGHKAIADHLGLVLPPEENVNFPYEGTSSESDQAMFVDSYVVFLGRSISEGAGAGDQS</sequence>
<name>A0AA38FVI0_TAXCH</name>
<comment type="caution">
    <text evidence="2">The sequence shown here is derived from an EMBL/GenBank/DDBJ whole genome shotgun (WGS) entry which is preliminary data.</text>
</comment>
<feature type="non-terminal residue" evidence="2">
    <location>
        <position position="1"/>
    </location>
</feature>
<keyword evidence="1" id="KW-0812">Transmembrane</keyword>
<evidence type="ECO:0000313" key="3">
    <source>
        <dbReference type="Proteomes" id="UP000824469"/>
    </source>
</evidence>
<reference evidence="2 3" key="1">
    <citation type="journal article" date="2021" name="Nat. Plants">
        <title>The Taxus genome provides insights into paclitaxel biosynthesis.</title>
        <authorList>
            <person name="Xiong X."/>
            <person name="Gou J."/>
            <person name="Liao Q."/>
            <person name="Li Y."/>
            <person name="Zhou Q."/>
            <person name="Bi G."/>
            <person name="Li C."/>
            <person name="Du R."/>
            <person name="Wang X."/>
            <person name="Sun T."/>
            <person name="Guo L."/>
            <person name="Liang H."/>
            <person name="Lu P."/>
            <person name="Wu Y."/>
            <person name="Zhang Z."/>
            <person name="Ro D.K."/>
            <person name="Shang Y."/>
            <person name="Huang S."/>
            <person name="Yan J."/>
        </authorList>
    </citation>
    <scope>NUCLEOTIDE SEQUENCE [LARGE SCALE GENOMIC DNA]</scope>
    <source>
        <strain evidence="2">Ta-2019</strain>
    </source>
</reference>
<keyword evidence="3" id="KW-1185">Reference proteome</keyword>
<dbReference type="AlphaFoldDB" id="A0AA38FVI0"/>
<gene>
    <name evidence="2" type="ORF">KI387_026297</name>
</gene>